<dbReference type="PROSITE" id="PS51257">
    <property type="entry name" value="PROKAR_LIPOPROTEIN"/>
    <property type="match status" value="1"/>
</dbReference>
<dbReference type="RefSeq" id="WP_034574610.1">
    <property type="nucleotide sequence ID" value="NZ_NBZD01000001.1"/>
</dbReference>
<dbReference type="InterPro" id="IPR039424">
    <property type="entry name" value="SBP_5"/>
</dbReference>
<evidence type="ECO:0000256" key="6">
    <source>
        <dbReference type="ARBA" id="ARBA00022729"/>
    </source>
</evidence>
<organism evidence="10 11">
    <name type="scientific">Mageeibacillus indolicus</name>
    <dbReference type="NCBI Taxonomy" id="884684"/>
    <lineage>
        <taxon>Bacteria</taxon>
        <taxon>Bacillati</taxon>
        <taxon>Bacillota</taxon>
        <taxon>Clostridia</taxon>
        <taxon>Eubacteriales</taxon>
        <taxon>Oscillospiraceae</taxon>
        <taxon>Mageeibacillus</taxon>
    </lineage>
</organism>
<feature type="signal peptide" evidence="8">
    <location>
        <begin position="1"/>
        <end position="20"/>
    </location>
</feature>
<protein>
    <recommendedName>
        <fullName evidence="4">Glutathione-binding protein GsiB</fullName>
    </recommendedName>
</protein>
<dbReference type="AlphaFoldDB" id="A0A2J8B517"/>
<comment type="similarity">
    <text evidence="3">Belongs to the bacterial solute-binding protein 5 family.</text>
</comment>
<evidence type="ECO:0000256" key="7">
    <source>
        <dbReference type="ARBA" id="ARBA00022764"/>
    </source>
</evidence>
<evidence type="ECO:0000256" key="4">
    <source>
        <dbReference type="ARBA" id="ARBA00017393"/>
    </source>
</evidence>
<dbReference type="Gene3D" id="3.10.105.10">
    <property type="entry name" value="Dipeptide-binding Protein, Domain 3"/>
    <property type="match status" value="1"/>
</dbReference>
<dbReference type="EMBL" id="NBZD01000001">
    <property type="protein sequence ID" value="PNH19857.1"/>
    <property type="molecule type" value="Genomic_DNA"/>
</dbReference>
<dbReference type="SUPFAM" id="SSF53850">
    <property type="entry name" value="Periplasmic binding protein-like II"/>
    <property type="match status" value="1"/>
</dbReference>
<gene>
    <name evidence="10" type="ORF">B7R76_03005</name>
</gene>
<dbReference type="Proteomes" id="UP000236394">
    <property type="component" value="Unassembled WGS sequence"/>
</dbReference>
<name>A0A2J8B517_9FIRM</name>
<dbReference type="PANTHER" id="PTHR30290:SF32">
    <property type="entry name" value="GLUTATHIONE-BINDING PROTEIN GSIB"/>
    <property type="match status" value="1"/>
</dbReference>
<dbReference type="GO" id="GO:0042938">
    <property type="term" value="P:dipeptide transport"/>
    <property type="evidence" value="ECO:0007669"/>
    <property type="project" value="TreeGrafter"/>
</dbReference>
<dbReference type="PIRSF" id="PIRSF002741">
    <property type="entry name" value="MppA"/>
    <property type="match status" value="1"/>
</dbReference>
<dbReference type="Gene3D" id="3.90.76.10">
    <property type="entry name" value="Dipeptide-binding Protein, Domain 1"/>
    <property type="match status" value="1"/>
</dbReference>
<dbReference type="PANTHER" id="PTHR30290">
    <property type="entry name" value="PERIPLASMIC BINDING COMPONENT OF ABC TRANSPORTER"/>
    <property type="match status" value="1"/>
</dbReference>
<evidence type="ECO:0000256" key="8">
    <source>
        <dbReference type="SAM" id="SignalP"/>
    </source>
</evidence>
<dbReference type="Gene3D" id="3.40.190.10">
    <property type="entry name" value="Periplasmic binding protein-like II"/>
    <property type="match status" value="1"/>
</dbReference>
<keyword evidence="6 8" id="KW-0732">Signal</keyword>
<evidence type="ECO:0000256" key="1">
    <source>
        <dbReference type="ARBA" id="ARBA00003489"/>
    </source>
</evidence>
<feature type="chain" id="PRO_5038664876" description="Glutathione-binding protein GsiB" evidence="8">
    <location>
        <begin position="21"/>
        <end position="548"/>
    </location>
</feature>
<dbReference type="GO" id="GO:0043190">
    <property type="term" value="C:ATP-binding cassette (ABC) transporter complex"/>
    <property type="evidence" value="ECO:0007669"/>
    <property type="project" value="InterPro"/>
</dbReference>
<keyword evidence="5" id="KW-0813">Transport</keyword>
<evidence type="ECO:0000259" key="9">
    <source>
        <dbReference type="Pfam" id="PF00496"/>
    </source>
</evidence>
<reference evidence="11" key="1">
    <citation type="submission" date="2017-04" db="EMBL/GenBank/DDBJ databases">
        <authorList>
            <person name="Bumgarner R.E."/>
            <person name="Fredricks D.N."/>
            <person name="Srinivasan S."/>
        </authorList>
    </citation>
    <scope>NUCLEOTIDE SEQUENCE [LARGE SCALE GENOMIC DNA]</scope>
    <source>
        <strain evidence="11">KA00405</strain>
    </source>
</reference>
<comment type="caution">
    <text evidence="10">The sequence shown here is derived from an EMBL/GenBank/DDBJ whole genome shotgun (WGS) entry which is preliminary data.</text>
</comment>
<evidence type="ECO:0000256" key="3">
    <source>
        <dbReference type="ARBA" id="ARBA00005695"/>
    </source>
</evidence>
<sequence>MKKLLKLTAAVTMTAMLLTAVGCSKQGKNSGKTAEESKTAATGLIVEGSDKAAKSKDNDLVIAMEGAVSSMDPANIPDTSAISATRGIYETLVKFDSANKLVGSLAKSWEISDDSLTYTFHLNEGIKFHDGTEFNAEAVRSNYDRVCNKDNKLRQRRTFIVVNKDKSEEPRVASLETPDAKTVVFKLTKPWSPFINRLTQFCIISPKAIEKYGNDIMYHPCGTGPYEFVEWKEGDHTLFKRFEGYWGEKPGVDTVMMKTVPEAGARTAMLQTGEADLVYPMPADQIKALGNTKDVNVLATPSNIMRYVTLNMNLPQLKDLKVRQAMNYAIDKDAYVKVMYDGHATVAGSVVPSIIQGYVEQPAYKYDIAKAKALMKEAGYEKGFDLTIWGDNTTQEIKGMTFIKQQLEQIGIKVDVQAMDPATVGDKIYVPKEEAKINMWYVNWSASDYTMDGSMRALLYSNMAPPVSANTPYFDNPEFDKALDEGLANADPKKQAELYGNAQKIAWEACPWLFLANDQIIYSAKNYLSNVYVAPDGSINYATAKLNH</sequence>
<dbReference type="Pfam" id="PF00496">
    <property type="entry name" value="SBP_bac_5"/>
    <property type="match status" value="1"/>
</dbReference>
<dbReference type="InterPro" id="IPR030678">
    <property type="entry name" value="Peptide/Ni-bd"/>
</dbReference>
<comment type="subcellular location">
    <subcellularLocation>
        <location evidence="2">Periplasm</location>
    </subcellularLocation>
</comment>
<dbReference type="GO" id="GO:0030288">
    <property type="term" value="C:outer membrane-bounded periplasmic space"/>
    <property type="evidence" value="ECO:0007669"/>
    <property type="project" value="TreeGrafter"/>
</dbReference>
<accession>A0A2J8B517</accession>
<feature type="domain" description="Solute-binding protein family 5" evidence="9">
    <location>
        <begin position="100"/>
        <end position="461"/>
    </location>
</feature>
<keyword evidence="7" id="KW-0574">Periplasm</keyword>
<dbReference type="GO" id="GO:1904680">
    <property type="term" value="F:peptide transmembrane transporter activity"/>
    <property type="evidence" value="ECO:0007669"/>
    <property type="project" value="TreeGrafter"/>
</dbReference>
<dbReference type="InterPro" id="IPR000914">
    <property type="entry name" value="SBP_5_dom"/>
</dbReference>
<comment type="function">
    <text evidence="1">Part of the ABC transporter complex GsiABCD involved in glutathione import. Binds glutathione.</text>
</comment>
<evidence type="ECO:0000256" key="5">
    <source>
        <dbReference type="ARBA" id="ARBA00022448"/>
    </source>
</evidence>
<proteinExistence type="inferred from homology"/>
<evidence type="ECO:0000313" key="10">
    <source>
        <dbReference type="EMBL" id="PNH19857.1"/>
    </source>
</evidence>
<evidence type="ECO:0000313" key="11">
    <source>
        <dbReference type="Proteomes" id="UP000236394"/>
    </source>
</evidence>
<evidence type="ECO:0000256" key="2">
    <source>
        <dbReference type="ARBA" id="ARBA00004418"/>
    </source>
</evidence>